<dbReference type="InterPro" id="IPR000792">
    <property type="entry name" value="Tscrpt_reg_LuxR_C"/>
</dbReference>
<accession>A0A4R6TU96</accession>
<dbReference type="InterPro" id="IPR011006">
    <property type="entry name" value="CheY-like_superfamily"/>
</dbReference>
<dbReference type="OrthoDB" id="9796655at2"/>
<protein>
    <submittedName>
        <fullName evidence="6">LuxR family two component transcriptional regulator</fullName>
    </submittedName>
</protein>
<evidence type="ECO:0000256" key="2">
    <source>
        <dbReference type="ARBA" id="ARBA00023125"/>
    </source>
</evidence>
<evidence type="ECO:0000259" key="5">
    <source>
        <dbReference type="PROSITE" id="PS50110"/>
    </source>
</evidence>
<dbReference type="PROSITE" id="PS50043">
    <property type="entry name" value="HTH_LUXR_2"/>
    <property type="match status" value="1"/>
</dbReference>
<reference evidence="6 7" key="1">
    <citation type="submission" date="2019-03" db="EMBL/GenBank/DDBJ databases">
        <title>Genomic Encyclopedia of Type Strains, Phase IV (KMG-IV): sequencing the most valuable type-strain genomes for metagenomic binning, comparative biology and taxonomic classification.</title>
        <authorList>
            <person name="Goeker M."/>
        </authorList>
    </citation>
    <scope>NUCLEOTIDE SEQUENCE [LARGE SCALE GENOMIC DNA]</scope>
    <source>
        <strain evidence="6 7">DSM 28679</strain>
    </source>
</reference>
<gene>
    <name evidence="6" type="ORF">DFQ45_11419</name>
</gene>
<dbReference type="GO" id="GO:0000160">
    <property type="term" value="P:phosphorelay signal transduction system"/>
    <property type="evidence" value="ECO:0007669"/>
    <property type="project" value="InterPro"/>
</dbReference>
<dbReference type="AlphaFoldDB" id="A0A4R6TU96"/>
<dbReference type="SMART" id="SM00421">
    <property type="entry name" value="HTH_LUXR"/>
    <property type="match status" value="1"/>
</dbReference>
<evidence type="ECO:0000256" key="1">
    <source>
        <dbReference type="ARBA" id="ARBA00022553"/>
    </source>
</evidence>
<evidence type="ECO:0000256" key="3">
    <source>
        <dbReference type="PROSITE-ProRule" id="PRU00169"/>
    </source>
</evidence>
<dbReference type="InterPro" id="IPR001789">
    <property type="entry name" value="Sig_transdc_resp-reg_receiver"/>
</dbReference>
<dbReference type="CDD" id="cd06170">
    <property type="entry name" value="LuxR_C_like"/>
    <property type="match status" value="1"/>
</dbReference>
<dbReference type="Pfam" id="PF00072">
    <property type="entry name" value="Response_reg"/>
    <property type="match status" value="1"/>
</dbReference>
<dbReference type="Gene3D" id="3.40.50.2300">
    <property type="match status" value="1"/>
</dbReference>
<dbReference type="SUPFAM" id="SSF52172">
    <property type="entry name" value="CheY-like"/>
    <property type="match status" value="1"/>
</dbReference>
<dbReference type="Proteomes" id="UP000294575">
    <property type="component" value="Unassembled WGS sequence"/>
</dbReference>
<evidence type="ECO:0000313" key="7">
    <source>
        <dbReference type="Proteomes" id="UP000294575"/>
    </source>
</evidence>
<evidence type="ECO:0000259" key="4">
    <source>
        <dbReference type="PROSITE" id="PS50043"/>
    </source>
</evidence>
<dbReference type="GO" id="GO:0003677">
    <property type="term" value="F:DNA binding"/>
    <property type="evidence" value="ECO:0007669"/>
    <property type="project" value="UniProtKB-KW"/>
</dbReference>
<dbReference type="SMART" id="SM00448">
    <property type="entry name" value="REC"/>
    <property type="match status" value="1"/>
</dbReference>
<keyword evidence="1 3" id="KW-0597">Phosphoprotein</keyword>
<feature type="domain" description="Response regulatory" evidence="5">
    <location>
        <begin position="2"/>
        <end position="118"/>
    </location>
</feature>
<dbReference type="CDD" id="cd17535">
    <property type="entry name" value="REC_NarL-like"/>
    <property type="match status" value="1"/>
</dbReference>
<dbReference type="GO" id="GO:0006355">
    <property type="term" value="P:regulation of DNA-templated transcription"/>
    <property type="evidence" value="ECO:0007669"/>
    <property type="project" value="InterPro"/>
</dbReference>
<feature type="domain" description="HTH luxR-type" evidence="4">
    <location>
        <begin position="141"/>
        <end position="206"/>
    </location>
</feature>
<dbReference type="RefSeq" id="WP_101496354.1">
    <property type="nucleotide sequence ID" value="NZ_LNJZ01000005.1"/>
</dbReference>
<feature type="modified residue" description="4-aspartylphosphate" evidence="3">
    <location>
        <position position="53"/>
    </location>
</feature>
<sequence>MKILLVDAHPVVREGCRHILEAAMPGVHISQAGSGEQACELLQHSIPGLVIMDISLPGISGLETCRRLLQRLPQLPVLFFSAHTELALVRQAMAQGARGYVGKASEPHVMVQAVQRLLAGHPYIEQSLATELACQGSGSAEDLRLKGLSAREFEVFVMLARGVPGTHIAEKLCISSKTVANYCTQVKHKLQAANQAELVHLAMELGILHTASRVS</sequence>
<keyword evidence="2" id="KW-0238">DNA-binding</keyword>
<dbReference type="PROSITE" id="PS50110">
    <property type="entry name" value="RESPONSE_REGULATORY"/>
    <property type="match status" value="1"/>
</dbReference>
<dbReference type="PANTHER" id="PTHR43214">
    <property type="entry name" value="TWO-COMPONENT RESPONSE REGULATOR"/>
    <property type="match status" value="1"/>
</dbReference>
<dbReference type="InterPro" id="IPR058245">
    <property type="entry name" value="NreC/VraR/RcsB-like_REC"/>
</dbReference>
<name>A0A4R6TU96_9GAMM</name>
<dbReference type="PRINTS" id="PR00038">
    <property type="entry name" value="HTHLUXR"/>
</dbReference>
<dbReference type="Pfam" id="PF00196">
    <property type="entry name" value="GerE"/>
    <property type="match status" value="1"/>
</dbReference>
<keyword evidence="7" id="KW-1185">Reference proteome</keyword>
<organism evidence="6 7">
    <name type="scientific">Thiopseudomonas denitrificans</name>
    <dbReference type="NCBI Taxonomy" id="1501432"/>
    <lineage>
        <taxon>Bacteria</taxon>
        <taxon>Pseudomonadati</taxon>
        <taxon>Pseudomonadota</taxon>
        <taxon>Gammaproteobacteria</taxon>
        <taxon>Pseudomonadales</taxon>
        <taxon>Pseudomonadaceae</taxon>
        <taxon>Thiopseudomonas</taxon>
    </lineage>
</organism>
<proteinExistence type="predicted"/>
<comment type="caution">
    <text evidence="6">The sequence shown here is derived from an EMBL/GenBank/DDBJ whole genome shotgun (WGS) entry which is preliminary data.</text>
</comment>
<evidence type="ECO:0000313" key="6">
    <source>
        <dbReference type="EMBL" id="TDQ36152.1"/>
    </source>
</evidence>
<dbReference type="PANTHER" id="PTHR43214:SF43">
    <property type="entry name" value="TWO-COMPONENT RESPONSE REGULATOR"/>
    <property type="match status" value="1"/>
</dbReference>
<dbReference type="InterPro" id="IPR039420">
    <property type="entry name" value="WalR-like"/>
</dbReference>
<dbReference type="EMBL" id="SNYK01000014">
    <property type="protein sequence ID" value="TDQ36152.1"/>
    <property type="molecule type" value="Genomic_DNA"/>
</dbReference>